<proteinExistence type="predicted"/>
<feature type="transmembrane region" description="Helical" evidence="1">
    <location>
        <begin position="109"/>
        <end position="127"/>
    </location>
</feature>
<reference evidence="2 3" key="1">
    <citation type="journal article" date="2014" name="Int. J. Syst. Evol. Microbiol.">
        <title>Complete genome sequence of Corynebacterium casei LMG S-19264T (=DSM 44701T), isolated from a smear-ripened cheese.</title>
        <authorList>
            <consortium name="US DOE Joint Genome Institute (JGI-PGF)"/>
            <person name="Walter F."/>
            <person name="Albersmeier A."/>
            <person name="Kalinowski J."/>
            <person name="Ruckert C."/>
        </authorList>
    </citation>
    <scope>NUCLEOTIDE SEQUENCE [LARGE SCALE GENOMIC DNA]</scope>
    <source>
        <strain evidence="2 3">CGMCC 1.9161</strain>
    </source>
</reference>
<accession>A0A917QCA7</accession>
<feature type="transmembrane region" description="Helical" evidence="1">
    <location>
        <begin position="26"/>
        <end position="44"/>
    </location>
</feature>
<dbReference type="RefSeq" id="WP_188914362.1">
    <property type="nucleotide sequence ID" value="NZ_BMMF01000010.1"/>
</dbReference>
<dbReference type="InterPro" id="IPR018710">
    <property type="entry name" value="DUF2232"/>
</dbReference>
<feature type="transmembrane region" description="Helical" evidence="1">
    <location>
        <begin position="216"/>
        <end position="249"/>
    </location>
</feature>
<keyword evidence="1" id="KW-1133">Transmembrane helix</keyword>
<dbReference type="EMBL" id="BMMF01000010">
    <property type="protein sequence ID" value="GGK43320.1"/>
    <property type="molecule type" value="Genomic_DNA"/>
</dbReference>
<comment type="caution">
    <text evidence="2">The sequence shown here is derived from an EMBL/GenBank/DDBJ whole genome shotgun (WGS) entry which is preliminary data.</text>
</comment>
<gene>
    <name evidence="2" type="ORF">GCM10011322_33070</name>
</gene>
<name>A0A917QCA7_9HYPH</name>
<keyword evidence="1" id="KW-0812">Transmembrane</keyword>
<protein>
    <submittedName>
        <fullName evidence="2">Membrane protein</fullName>
    </submittedName>
</protein>
<dbReference type="AlphaFoldDB" id="A0A917QCA7"/>
<evidence type="ECO:0000313" key="3">
    <source>
        <dbReference type="Proteomes" id="UP000600449"/>
    </source>
</evidence>
<feature type="transmembrane region" description="Helical" evidence="1">
    <location>
        <begin position="163"/>
        <end position="189"/>
    </location>
</feature>
<keyword evidence="1" id="KW-0472">Membrane</keyword>
<organism evidence="2 3">
    <name type="scientific">Salinarimonas ramus</name>
    <dbReference type="NCBI Taxonomy" id="690164"/>
    <lineage>
        <taxon>Bacteria</taxon>
        <taxon>Pseudomonadati</taxon>
        <taxon>Pseudomonadota</taxon>
        <taxon>Alphaproteobacteria</taxon>
        <taxon>Hyphomicrobiales</taxon>
        <taxon>Salinarimonadaceae</taxon>
        <taxon>Salinarimonas</taxon>
    </lineage>
</organism>
<dbReference type="Proteomes" id="UP000600449">
    <property type="component" value="Unassembled WGS sequence"/>
</dbReference>
<dbReference type="Pfam" id="PF09991">
    <property type="entry name" value="DUF2232"/>
    <property type="match status" value="1"/>
</dbReference>
<sequence>MSHFIPIGIGAGLVSALLTATVTQGSAIALVLYLLAPIPILVAALGWDHRAGLVGAAVGGIALSITLEPVSGLGFAVASGLPAWWLAYLVLLGRAAPDGTMEWYPLGRLLAWIAGVAALTFLAAAAVPDFDYALYEMRVREATDALFSAQPPPPGAEVDADTLAGMVASLAPVFAAQGFTVILVLYVWLGAKIVQISGRLARPWPDVPSTLMPREAVYAFLGAVVVANLAGGFVGVFAGALTGAFVMAFALQGLAAIHDVSRGRPGRVFLLFGTYTLILFSQGLILVAMLLFGIADSAFGIRRRFFSGRPPTITRKPPKE</sequence>
<feature type="transmembrane region" description="Helical" evidence="1">
    <location>
        <begin position="73"/>
        <end position="97"/>
    </location>
</feature>
<evidence type="ECO:0000313" key="2">
    <source>
        <dbReference type="EMBL" id="GGK43320.1"/>
    </source>
</evidence>
<evidence type="ECO:0000256" key="1">
    <source>
        <dbReference type="SAM" id="Phobius"/>
    </source>
</evidence>
<feature type="transmembrane region" description="Helical" evidence="1">
    <location>
        <begin position="269"/>
        <end position="295"/>
    </location>
</feature>
<keyword evidence="3" id="KW-1185">Reference proteome</keyword>